<dbReference type="Proteomes" id="UP001147746">
    <property type="component" value="Unassembled WGS sequence"/>
</dbReference>
<sequence length="498" mass="57181">MELLVLVLLALSISYLVSTTLYNLFFHPLHNFPGPKLAAATHIYEFYFDCIKSGKFIWEIQRMHEIYGPIVRINPREIHIKDPSYFAEIYSNGIQEKDPFMINVAPSPGSSFATIDHNLHRFRRAIVNPFFSKQAVVKMEHIVQDKVDRAAKRLEQAKNNGTVIKTDALFSALTGDVICHYTYGESSGMLETKDMQNEFRDAVTGASVFCHFMRFFPVLVSLLESMPWFILWLQPMYKGYFDMERKIKEQSVNALQNAEKEQGSRTIFHALSDPSLPAEERTPIRLKNEAMTIVGAGTETTARVLTVGSFHLYRDGTMVRRLRDELRTVMPDPTSKASWGQLEKLPYLTAVISESLRLAHSTTLRFPRVAPNKTRMYKNYIIPPGTPVSQSIYFVHMDPDIFPEPNTFTPDRWLEASQKGERLDRFLVPFTKGSRMCLGMNLAYAELYLMFATLTRHFDLEMRTSWEDIQISRDMILGVPEKKDVLEVEAVVTAVVYE</sequence>
<proteinExistence type="inferred from homology"/>
<dbReference type="PRINTS" id="PR00385">
    <property type="entry name" value="P450"/>
</dbReference>
<dbReference type="GO" id="GO:0020037">
    <property type="term" value="F:heme binding"/>
    <property type="evidence" value="ECO:0007669"/>
    <property type="project" value="InterPro"/>
</dbReference>
<dbReference type="InterPro" id="IPR050121">
    <property type="entry name" value="Cytochrome_P450_monoxygenase"/>
</dbReference>
<evidence type="ECO:0000256" key="7">
    <source>
        <dbReference type="ARBA" id="ARBA00023033"/>
    </source>
</evidence>
<evidence type="ECO:0008006" key="11">
    <source>
        <dbReference type="Google" id="ProtNLM"/>
    </source>
</evidence>
<evidence type="ECO:0000256" key="5">
    <source>
        <dbReference type="ARBA" id="ARBA00023002"/>
    </source>
</evidence>
<dbReference type="Pfam" id="PF00067">
    <property type="entry name" value="p450"/>
    <property type="match status" value="1"/>
</dbReference>
<dbReference type="GO" id="GO:0043386">
    <property type="term" value="P:mycotoxin biosynthetic process"/>
    <property type="evidence" value="ECO:0007669"/>
    <property type="project" value="UniProtKB-ARBA"/>
</dbReference>
<comment type="cofactor">
    <cofactor evidence="1 8">
        <name>heme</name>
        <dbReference type="ChEBI" id="CHEBI:30413"/>
    </cofactor>
</comment>
<keyword evidence="10" id="KW-1185">Reference proteome</keyword>
<comment type="similarity">
    <text evidence="2">Belongs to the cytochrome P450 family.</text>
</comment>
<dbReference type="GO" id="GO:0005506">
    <property type="term" value="F:iron ion binding"/>
    <property type="evidence" value="ECO:0007669"/>
    <property type="project" value="InterPro"/>
</dbReference>
<organism evidence="9 10">
    <name type="scientific">Penicillium atrosanguineum</name>
    <dbReference type="NCBI Taxonomy" id="1132637"/>
    <lineage>
        <taxon>Eukaryota</taxon>
        <taxon>Fungi</taxon>
        <taxon>Dikarya</taxon>
        <taxon>Ascomycota</taxon>
        <taxon>Pezizomycotina</taxon>
        <taxon>Eurotiomycetes</taxon>
        <taxon>Eurotiomycetidae</taxon>
        <taxon>Eurotiales</taxon>
        <taxon>Aspergillaceae</taxon>
        <taxon>Penicillium</taxon>
    </lineage>
</organism>
<protein>
    <recommendedName>
        <fullName evidence="11">Cytochrome P450</fullName>
    </recommendedName>
</protein>
<feature type="binding site" description="axial binding residue" evidence="8">
    <location>
        <position position="437"/>
    </location>
    <ligand>
        <name>heme</name>
        <dbReference type="ChEBI" id="CHEBI:30413"/>
    </ligand>
    <ligandPart>
        <name>Fe</name>
        <dbReference type="ChEBI" id="CHEBI:18248"/>
    </ligandPart>
</feature>
<keyword evidence="4 8" id="KW-0479">Metal-binding</keyword>
<evidence type="ECO:0000256" key="6">
    <source>
        <dbReference type="ARBA" id="ARBA00023004"/>
    </source>
</evidence>
<reference evidence="9" key="2">
    <citation type="journal article" date="2023" name="IMA Fungus">
        <title>Comparative genomic study of the Penicillium genus elucidates a diverse pangenome and 15 lateral gene transfer events.</title>
        <authorList>
            <person name="Petersen C."/>
            <person name="Sorensen T."/>
            <person name="Nielsen M.R."/>
            <person name="Sondergaard T.E."/>
            <person name="Sorensen J.L."/>
            <person name="Fitzpatrick D.A."/>
            <person name="Frisvad J.C."/>
            <person name="Nielsen K.L."/>
        </authorList>
    </citation>
    <scope>NUCLEOTIDE SEQUENCE</scope>
    <source>
        <strain evidence="9">IBT 21472</strain>
    </source>
</reference>
<evidence type="ECO:0000256" key="3">
    <source>
        <dbReference type="ARBA" id="ARBA00022617"/>
    </source>
</evidence>
<dbReference type="CDD" id="cd11062">
    <property type="entry name" value="CYP58-like"/>
    <property type="match status" value="1"/>
</dbReference>
<dbReference type="EMBL" id="JAPZBO010000010">
    <property type="protein sequence ID" value="KAJ5299432.1"/>
    <property type="molecule type" value="Genomic_DNA"/>
</dbReference>
<evidence type="ECO:0000256" key="2">
    <source>
        <dbReference type="ARBA" id="ARBA00010617"/>
    </source>
</evidence>
<dbReference type="SUPFAM" id="SSF48264">
    <property type="entry name" value="Cytochrome P450"/>
    <property type="match status" value="1"/>
</dbReference>
<dbReference type="InterPro" id="IPR002401">
    <property type="entry name" value="Cyt_P450_E_grp-I"/>
</dbReference>
<keyword evidence="5" id="KW-0560">Oxidoreductase</keyword>
<dbReference type="PANTHER" id="PTHR24305">
    <property type="entry name" value="CYTOCHROME P450"/>
    <property type="match status" value="1"/>
</dbReference>
<reference evidence="9" key="1">
    <citation type="submission" date="2022-12" db="EMBL/GenBank/DDBJ databases">
        <authorList>
            <person name="Petersen C."/>
        </authorList>
    </citation>
    <scope>NUCLEOTIDE SEQUENCE</scope>
    <source>
        <strain evidence="9">IBT 21472</strain>
    </source>
</reference>
<name>A0A9W9TZ31_9EURO</name>
<dbReference type="PRINTS" id="PR00463">
    <property type="entry name" value="EP450I"/>
</dbReference>
<dbReference type="PANTHER" id="PTHR24305:SF157">
    <property type="entry name" value="N-ACETYLTRYPTOPHAN 6-HYDROXYLASE IVOC-RELATED"/>
    <property type="match status" value="1"/>
</dbReference>
<evidence type="ECO:0000256" key="8">
    <source>
        <dbReference type="PIRSR" id="PIRSR602401-1"/>
    </source>
</evidence>
<dbReference type="AlphaFoldDB" id="A0A9W9TZ31"/>
<keyword evidence="7" id="KW-0503">Monooxygenase</keyword>
<evidence type="ECO:0000313" key="9">
    <source>
        <dbReference type="EMBL" id="KAJ5299432.1"/>
    </source>
</evidence>
<dbReference type="Gene3D" id="1.10.630.10">
    <property type="entry name" value="Cytochrome P450"/>
    <property type="match status" value="1"/>
</dbReference>
<evidence type="ECO:0000313" key="10">
    <source>
        <dbReference type="Proteomes" id="UP001147746"/>
    </source>
</evidence>
<gene>
    <name evidence="9" type="ORF">N7476_010989</name>
</gene>
<comment type="caution">
    <text evidence="9">The sequence shown here is derived from an EMBL/GenBank/DDBJ whole genome shotgun (WGS) entry which is preliminary data.</text>
</comment>
<dbReference type="InterPro" id="IPR001128">
    <property type="entry name" value="Cyt_P450"/>
</dbReference>
<dbReference type="GO" id="GO:0016705">
    <property type="term" value="F:oxidoreductase activity, acting on paired donors, with incorporation or reduction of molecular oxygen"/>
    <property type="evidence" value="ECO:0007669"/>
    <property type="project" value="InterPro"/>
</dbReference>
<dbReference type="InterPro" id="IPR036396">
    <property type="entry name" value="Cyt_P450_sf"/>
</dbReference>
<accession>A0A9W9TZ31</accession>
<evidence type="ECO:0000256" key="1">
    <source>
        <dbReference type="ARBA" id="ARBA00001971"/>
    </source>
</evidence>
<keyword evidence="6 8" id="KW-0408">Iron</keyword>
<keyword evidence="3 8" id="KW-0349">Heme</keyword>
<evidence type="ECO:0000256" key="4">
    <source>
        <dbReference type="ARBA" id="ARBA00022723"/>
    </source>
</evidence>
<dbReference type="GO" id="GO:0004497">
    <property type="term" value="F:monooxygenase activity"/>
    <property type="evidence" value="ECO:0007669"/>
    <property type="project" value="UniProtKB-KW"/>
</dbReference>